<gene>
    <name evidence="1" type="ORF">RAMLITH_02580</name>
</gene>
<dbReference type="EMBL" id="VTOX01000001">
    <property type="protein sequence ID" value="NKE64696.1"/>
    <property type="molecule type" value="Genomic_DNA"/>
</dbReference>
<comment type="caution">
    <text evidence="1">The sequence shown here is derived from an EMBL/GenBank/DDBJ whole genome shotgun (WGS) entry which is preliminary data.</text>
</comment>
<evidence type="ECO:0000313" key="1">
    <source>
        <dbReference type="EMBL" id="NKE64696.1"/>
    </source>
</evidence>
<reference evidence="1 2" key="1">
    <citation type="journal article" date="2020" name="Nature">
        <title>Bacterial chemolithoautotrophy via manganese oxidation.</title>
        <authorList>
            <person name="Yu H."/>
            <person name="Leadbetter J.R."/>
        </authorList>
    </citation>
    <scope>NUCLEOTIDE SEQUENCE [LARGE SCALE GENOMIC DNA]</scope>
    <source>
        <strain evidence="1 2">RBP-1</strain>
    </source>
</reference>
<accession>A0A7X6DCP0</accession>
<sequence length="165" mass="18531">MHEPPSGGFFLILLLYSSVMHARSFGGRRFSAVVVSRHQREGFYPLRVYEAGYPKADGWDEPDAVAFLAHLDLVEARVHHSGKLYHRDRTFCRLCGQPASVRELVYRGWSWSDCLRHYIEMHRLRPGDAFVEFIEAEAAELRAHWRDAPVPGPAPGAAAASAGEG</sequence>
<dbReference type="RefSeq" id="WP_168105764.1">
    <property type="nucleotide sequence ID" value="NZ_VTOX01000001.1"/>
</dbReference>
<organism evidence="1 2">
    <name type="scientific">Ramlibacter lithotrophicus</name>
    <dbReference type="NCBI Taxonomy" id="2606681"/>
    <lineage>
        <taxon>Bacteria</taxon>
        <taxon>Pseudomonadati</taxon>
        <taxon>Pseudomonadota</taxon>
        <taxon>Betaproteobacteria</taxon>
        <taxon>Burkholderiales</taxon>
        <taxon>Comamonadaceae</taxon>
        <taxon>Ramlibacter</taxon>
    </lineage>
</organism>
<evidence type="ECO:0000313" key="2">
    <source>
        <dbReference type="Proteomes" id="UP000521868"/>
    </source>
</evidence>
<dbReference type="Proteomes" id="UP000521868">
    <property type="component" value="Unassembled WGS sequence"/>
</dbReference>
<keyword evidence="2" id="KW-1185">Reference proteome</keyword>
<name>A0A7X6DCP0_9BURK</name>
<dbReference type="AlphaFoldDB" id="A0A7X6DCP0"/>
<protein>
    <submittedName>
        <fullName evidence="1">Uncharacterized protein</fullName>
    </submittedName>
</protein>
<proteinExistence type="predicted"/>